<name>A0A6L6PVH9_9BURK</name>
<comment type="caution">
    <text evidence="2">The sequence shown here is derived from an EMBL/GenBank/DDBJ whole genome shotgun (WGS) entry which is preliminary data.</text>
</comment>
<accession>A0A6L6PVH9</accession>
<evidence type="ECO:0000313" key="3">
    <source>
        <dbReference type="Proteomes" id="UP000484015"/>
    </source>
</evidence>
<keyword evidence="1" id="KW-0472">Membrane</keyword>
<dbReference type="RefSeq" id="WP_155437465.1">
    <property type="nucleotide sequence ID" value="NZ_WNLA01000001.1"/>
</dbReference>
<gene>
    <name evidence="2" type="ORF">GM668_03330</name>
</gene>
<dbReference type="AlphaFoldDB" id="A0A6L6PVH9"/>
<evidence type="ECO:0000256" key="1">
    <source>
        <dbReference type="SAM" id="Phobius"/>
    </source>
</evidence>
<protein>
    <submittedName>
        <fullName evidence="2">Uncharacterized protein</fullName>
    </submittedName>
</protein>
<keyword evidence="3" id="KW-1185">Reference proteome</keyword>
<dbReference type="EMBL" id="WNLA01000001">
    <property type="protein sequence ID" value="MTW01114.1"/>
    <property type="molecule type" value="Genomic_DNA"/>
</dbReference>
<dbReference type="Proteomes" id="UP000484015">
    <property type="component" value="Unassembled WGS sequence"/>
</dbReference>
<keyword evidence="1" id="KW-0812">Transmembrane</keyword>
<proteinExistence type="predicted"/>
<reference evidence="2 3" key="1">
    <citation type="submission" date="2019-11" db="EMBL/GenBank/DDBJ databases">
        <title>Type strains purchased from KCTC, JCM and DSMZ.</title>
        <authorList>
            <person name="Lu H."/>
        </authorList>
    </citation>
    <scope>NUCLEOTIDE SEQUENCE [LARGE SCALE GENOMIC DNA]</scope>
    <source>
        <strain evidence="2 3">KCTC 42409</strain>
    </source>
</reference>
<feature type="transmembrane region" description="Helical" evidence="1">
    <location>
        <begin position="42"/>
        <end position="62"/>
    </location>
</feature>
<organism evidence="2 3">
    <name type="scientific">Pseudoduganella ginsengisoli</name>
    <dbReference type="NCBI Taxonomy" id="1462440"/>
    <lineage>
        <taxon>Bacteria</taxon>
        <taxon>Pseudomonadati</taxon>
        <taxon>Pseudomonadota</taxon>
        <taxon>Betaproteobacteria</taxon>
        <taxon>Burkholderiales</taxon>
        <taxon>Oxalobacteraceae</taxon>
        <taxon>Telluria group</taxon>
        <taxon>Pseudoduganella</taxon>
    </lineage>
</organism>
<feature type="transmembrane region" description="Helical" evidence="1">
    <location>
        <begin position="16"/>
        <end position="36"/>
    </location>
</feature>
<evidence type="ECO:0000313" key="2">
    <source>
        <dbReference type="EMBL" id="MTW01114.1"/>
    </source>
</evidence>
<sequence>MTNTVRKRRRPSATGNYPAGIFAAATIGAMLIVVQVPLSSAMFVAVLGVAIWALIACVWLLVRHSRSGGGSGSSSD</sequence>
<keyword evidence="1" id="KW-1133">Transmembrane helix</keyword>